<name>A0ABP3KDY5_9ACTN</name>
<reference evidence="3" key="1">
    <citation type="journal article" date="2019" name="Int. J. Syst. Evol. Microbiol.">
        <title>The Global Catalogue of Microorganisms (GCM) 10K type strain sequencing project: providing services to taxonomists for standard genome sequencing and annotation.</title>
        <authorList>
            <consortium name="The Broad Institute Genomics Platform"/>
            <consortium name="The Broad Institute Genome Sequencing Center for Infectious Disease"/>
            <person name="Wu L."/>
            <person name="Ma J."/>
        </authorList>
    </citation>
    <scope>NUCLEOTIDE SEQUENCE [LARGE SCALE GENOMIC DNA]</scope>
    <source>
        <strain evidence="3">JCM 10649</strain>
    </source>
</reference>
<sequence length="85" mass="8783">MALAEDRGGDLEGLAGHGLDGPAAAVHERAEVQDGDTTDHGITWGVDGIGGEPAELGELRELGDLGELRVLLFLSAPPEVGWVRA</sequence>
<keyword evidence="3" id="KW-1185">Reference proteome</keyword>
<evidence type="ECO:0000313" key="2">
    <source>
        <dbReference type="EMBL" id="GAA0477475.1"/>
    </source>
</evidence>
<feature type="region of interest" description="Disordered" evidence="1">
    <location>
        <begin position="1"/>
        <end position="40"/>
    </location>
</feature>
<dbReference type="Proteomes" id="UP001499895">
    <property type="component" value="Unassembled WGS sequence"/>
</dbReference>
<comment type="caution">
    <text evidence="2">The sequence shown here is derived from an EMBL/GenBank/DDBJ whole genome shotgun (WGS) entry which is preliminary data.</text>
</comment>
<protein>
    <submittedName>
        <fullName evidence="2">Uncharacterized protein</fullName>
    </submittedName>
</protein>
<evidence type="ECO:0000256" key="1">
    <source>
        <dbReference type="SAM" id="MobiDB-lite"/>
    </source>
</evidence>
<feature type="compositionally biased region" description="Basic and acidic residues" evidence="1">
    <location>
        <begin position="1"/>
        <end position="10"/>
    </location>
</feature>
<gene>
    <name evidence="2" type="ORF">GCM10009544_44310</name>
</gene>
<organism evidence="2 3">
    <name type="scientific">Streptomyces stramineus</name>
    <dbReference type="NCBI Taxonomy" id="173861"/>
    <lineage>
        <taxon>Bacteria</taxon>
        <taxon>Bacillati</taxon>
        <taxon>Actinomycetota</taxon>
        <taxon>Actinomycetes</taxon>
        <taxon>Kitasatosporales</taxon>
        <taxon>Streptomycetaceae</taxon>
        <taxon>Streptomyces</taxon>
    </lineage>
</organism>
<evidence type="ECO:0000313" key="3">
    <source>
        <dbReference type="Proteomes" id="UP001499895"/>
    </source>
</evidence>
<accession>A0ABP3KDY5</accession>
<proteinExistence type="predicted"/>
<dbReference type="EMBL" id="BAAAHB010000055">
    <property type="protein sequence ID" value="GAA0477475.1"/>
    <property type="molecule type" value="Genomic_DNA"/>
</dbReference>